<evidence type="ECO:0000313" key="1">
    <source>
        <dbReference type="EMBL" id="MBX58563.1"/>
    </source>
</evidence>
<reference evidence="1" key="1">
    <citation type="submission" date="2018-02" db="EMBL/GenBank/DDBJ databases">
        <title>Rhizophora mucronata_Transcriptome.</title>
        <authorList>
            <person name="Meera S.P."/>
            <person name="Sreeshan A."/>
            <person name="Augustine A."/>
        </authorList>
    </citation>
    <scope>NUCLEOTIDE SEQUENCE</scope>
    <source>
        <tissue evidence="1">Leaf</tissue>
    </source>
</reference>
<protein>
    <submittedName>
        <fullName evidence="1">Uncharacterized protein</fullName>
    </submittedName>
</protein>
<dbReference type="AlphaFoldDB" id="A0A2P2PV99"/>
<accession>A0A2P2PV99</accession>
<organism evidence="1">
    <name type="scientific">Rhizophora mucronata</name>
    <name type="common">Asiatic mangrove</name>
    <dbReference type="NCBI Taxonomy" id="61149"/>
    <lineage>
        <taxon>Eukaryota</taxon>
        <taxon>Viridiplantae</taxon>
        <taxon>Streptophyta</taxon>
        <taxon>Embryophyta</taxon>
        <taxon>Tracheophyta</taxon>
        <taxon>Spermatophyta</taxon>
        <taxon>Magnoliopsida</taxon>
        <taxon>eudicotyledons</taxon>
        <taxon>Gunneridae</taxon>
        <taxon>Pentapetalae</taxon>
        <taxon>rosids</taxon>
        <taxon>fabids</taxon>
        <taxon>Malpighiales</taxon>
        <taxon>Rhizophoraceae</taxon>
        <taxon>Rhizophora</taxon>
    </lineage>
</organism>
<dbReference type="EMBL" id="GGEC01078079">
    <property type="protein sequence ID" value="MBX58563.1"/>
    <property type="molecule type" value="Transcribed_RNA"/>
</dbReference>
<proteinExistence type="predicted"/>
<sequence>MRKQKVYLSGRYISIIGLSFPQRGLRVRL</sequence>
<name>A0A2P2PV99_RHIMU</name>